<proteinExistence type="predicted"/>
<gene>
    <name evidence="1" type="ORF">BGZ80_000952</name>
</gene>
<dbReference type="Proteomes" id="UP000703661">
    <property type="component" value="Unassembled WGS sequence"/>
</dbReference>
<evidence type="ECO:0000313" key="2">
    <source>
        <dbReference type="Proteomes" id="UP000703661"/>
    </source>
</evidence>
<sequence length="193" mass="20470">MESSYGKAASVPDDDLILFTKALLGAAPLSRNYLDTTSVCARVLGPFATNFSSWGSVRGSLSAAKSQERAGLASGRVSDPEDYTCVEEEIGYTAGARLPAVGTPRDAVLDILSIEYWIGARPESESSVLFRTHVASTNREALAVAAVHILLDKAIHYRCANTKLEMAKFKADPEAKELAFQATGEPGGDSGKA</sequence>
<protein>
    <submittedName>
        <fullName evidence="1">Uncharacterized protein</fullName>
    </submittedName>
</protein>
<evidence type="ECO:0000313" key="1">
    <source>
        <dbReference type="EMBL" id="KAG0022139.1"/>
    </source>
</evidence>
<dbReference type="EMBL" id="JAAAID010000121">
    <property type="protein sequence ID" value="KAG0022139.1"/>
    <property type="molecule type" value="Genomic_DNA"/>
</dbReference>
<name>A0A9P6T3C2_9FUNG</name>
<keyword evidence="2" id="KW-1185">Reference proteome</keyword>
<reference evidence="1" key="1">
    <citation type="journal article" date="2020" name="Fungal Divers.">
        <title>Resolving the Mortierellaceae phylogeny through synthesis of multi-gene phylogenetics and phylogenomics.</title>
        <authorList>
            <person name="Vandepol N."/>
            <person name="Liber J."/>
            <person name="Desiro A."/>
            <person name="Na H."/>
            <person name="Kennedy M."/>
            <person name="Barry K."/>
            <person name="Grigoriev I.V."/>
            <person name="Miller A.N."/>
            <person name="O'Donnell K."/>
            <person name="Stajich J.E."/>
            <person name="Bonito G."/>
        </authorList>
    </citation>
    <scope>NUCLEOTIDE SEQUENCE</scope>
    <source>
        <strain evidence="1">NRRL 2769</strain>
    </source>
</reference>
<organism evidence="1 2">
    <name type="scientific">Entomortierella chlamydospora</name>
    <dbReference type="NCBI Taxonomy" id="101097"/>
    <lineage>
        <taxon>Eukaryota</taxon>
        <taxon>Fungi</taxon>
        <taxon>Fungi incertae sedis</taxon>
        <taxon>Mucoromycota</taxon>
        <taxon>Mortierellomycotina</taxon>
        <taxon>Mortierellomycetes</taxon>
        <taxon>Mortierellales</taxon>
        <taxon>Mortierellaceae</taxon>
        <taxon>Entomortierella</taxon>
    </lineage>
</organism>
<dbReference type="AlphaFoldDB" id="A0A9P6T3C2"/>
<accession>A0A9P6T3C2</accession>
<comment type="caution">
    <text evidence="1">The sequence shown here is derived from an EMBL/GenBank/DDBJ whole genome shotgun (WGS) entry which is preliminary data.</text>
</comment>